<feature type="compositionally biased region" description="Pro residues" evidence="1">
    <location>
        <begin position="252"/>
        <end position="264"/>
    </location>
</feature>
<feature type="compositionally biased region" description="Basic residues" evidence="1">
    <location>
        <begin position="129"/>
        <end position="140"/>
    </location>
</feature>
<proteinExistence type="predicted"/>
<dbReference type="AlphaFoldDB" id="A0A6J4LW34"/>
<protein>
    <submittedName>
        <fullName evidence="2">FIG001454: Transglutaminase-like enzymes, putative cysteine proteases</fullName>
    </submittedName>
</protein>
<evidence type="ECO:0000313" key="2">
    <source>
        <dbReference type="EMBL" id="CAA9342395.1"/>
    </source>
</evidence>
<name>A0A6J4LW34_9ACTN</name>
<organism evidence="2">
    <name type="scientific">uncultured Friedmanniella sp</name>
    <dbReference type="NCBI Taxonomy" id="335381"/>
    <lineage>
        <taxon>Bacteria</taxon>
        <taxon>Bacillati</taxon>
        <taxon>Actinomycetota</taxon>
        <taxon>Actinomycetes</taxon>
        <taxon>Propionibacteriales</taxon>
        <taxon>Nocardioidaceae</taxon>
        <taxon>Friedmanniella</taxon>
        <taxon>environmental samples</taxon>
    </lineage>
</organism>
<keyword evidence="2" id="KW-0378">Hydrolase</keyword>
<reference evidence="2" key="1">
    <citation type="submission" date="2020-02" db="EMBL/GenBank/DDBJ databases">
        <authorList>
            <person name="Meier V. D."/>
        </authorList>
    </citation>
    <scope>NUCLEOTIDE SEQUENCE</scope>
    <source>
        <strain evidence="2">AVDCRST_MAG48</strain>
    </source>
</reference>
<evidence type="ECO:0000256" key="1">
    <source>
        <dbReference type="SAM" id="MobiDB-lite"/>
    </source>
</evidence>
<feature type="compositionally biased region" description="Low complexity" evidence="1">
    <location>
        <begin position="26"/>
        <end position="41"/>
    </location>
</feature>
<feature type="compositionally biased region" description="Basic and acidic residues" evidence="1">
    <location>
        <begin position="354"/>
        <end position="366"/>
    </location>
</feature>
<feature type="compositionally biased region" description="Basic residues" evidence="1">
    <location>
        <begin position="196"/>
        <end position="218"/>
    </location>
</feature>
<feature type="compositionally biased region" description="Basic residues" evidence="1">
    <location>
        <begin position="425"/>
        <end position="450"/>
    </location>
</feature>
<feature type="compositionally biased region" description="Basic and acidic residues" evidence="1">
    <location>
        <begin position="115"/>
        <end position="128"/>
    </location>
</feature>
<feature type="non-terminal residue" evidence="2">
    <location>
        <position position="536"/>
    </location>
</feature>
<sequence>ARDRPDDAGRRPRPLPGRVHAGPAHLRPVLPRGVVVLPRGPRGAHRAAPPGPGGRWRRAAGAARRHGPAQRRPQPHHAGPRPALVPALRRPVAGRRPAHAVPGHPDGPRRRRHADLRDHRRRPPGDHRPARRRPGPARVGHRADRHPLPGARAHPGHRHGRDQLPAGRPGLPGRPRRRRAQHLEPLDARALPRQRGVGRGHARGLARRRADRHPRPRGHAGAGRPAADDHPAGLRVRRRPGRQRPAAADRPQPGPATQPQPAPGPGGHRLPDEQARRGVPAARLAAAVRRRRLEQRPDPAQHGRRAAGCAGPRGRAGRGAHDPDHRQGLPLPVPAAALRPAQLPGRGRLALRRQLADRRQRGERGAGARRPQLHRAERRPGPGPQRAARRRRRHPAGRRRHRRDPRGPAPRARPADGGGDQGRGGVRRQGRRHPGPPARQHLHLQHRAAARQRLPGPGELPAAGPARVLRAVRRRHGDDGPRRRHPVPGLGGLPARRARRRHLPGLHPGHARLARAPLLRLRLGALRADAGQRHGL</sequence>
<feature type="region of interest" description="Disordered" evidence="1">
    <location>
        <begin position="1"/>
        <end position="496"/>
    </location>
</feature>
<feature type="compositionally biased region" description="Low complexity" evidence="1">
    <location>
        <begin position="80"/>
        <end position="91"/>
    </location>
</feature>
<feature type="compositionally biased region" description="Low complexity" evidence="1">
    <location>
        <begin position="277"/>
        <end position="287"/>
    </location>
</feature>
<dbReference type="GO" id="GO:0008233">
    <property type="term" value="F:peptidase activity"/>
    <property type="evidence" value="ECO:0007669"/>
    <property type="project" value="UniProtKB-KW"/>
</dbReference>
<feature type="compositionally biased region" description="Low complexity" evidence="1">
    <location>
        <begin position="334"/>
        <end position="348"/>
    </location>
</feature>
<feature type="compositionally biased region" description="Low complexity" evidence="1">
    <location>
        <begin position="164"/>
        <end position="173"/>
    </location>
</feature>
<feature type="non-terminal residue" evidence="2">
    <location>
        <position position="1"/>
    </location>
</feature>
<feature type="compositionally biased region" description="Basic residues" evidence="1">
    <location>
        <begin position="387"/>
        <end position="404"/>
    </location>
</feature>
<keyword evidence="2" id="KW-0645">Protease</keyword>
<dbReference type="EMBL" id="CADCTS010000518">
    <property type="protein sequence ID" value="CAA9342395.1"/>
    <property type="molecule type" value="Genomic_DNA"/>
</dbReference>
<feature type="compositionally biased region" description="Low complexity" evidence="1">
    <location>
        <begin position="454"/>
        <end position="466"/>
    </location>
</feature>
<accession>A0A6J4LW34</accession>
<feature type="compositionally biased region" description="Basic and acidic residues" evidence="1">
    <location>
        <begin position="1"/>
        <end position="10"/>
    </location>
</feature>
<gene>
    <name evidence="2" type="ORF">AVDCRST_MAG48-3717</name>
</gene>
<feature type="compositionally biased region" description="Basic residues" evidence="1">
    <location>
        <begin position="55"/>
        <end position="79"/>
    </location>
</feature>
<dbReference type="GO" id="GO:0006508">
    <property type="term" value="P:proteolysis"/>
    <property type="evidence" value="ECO:0007669"/>
    <property type="project" value="UniProtKB-KW"/>
</dbReference>